<comment type="caution">
    <text evidence="3">The sequence shown here is derived from an EMBL/GenBank/DDBJ whole genome shotgun (WGS) entry which is preliminary data.</text>
</comment>
<proteinExistence type="inferred from homology"/>
<evidence type="ECO:0000313" key="4">
    <source>
        <dbReference type="Proteomes" id="UP001601992"/>
    </source>
</evidence>
<accession>A0ABW6SEZ0</accession>
<comment type="similarity">
    <text evidence="1">Belongs to the short-chain dehydrogenases/reductases (SDR) family.</text>
</comment>
<gene>
    <name evidence="3" type="ORF">ACFYXQ_44390</name>
</gene>
<dbReference type="RefSeq" id="WP_040822732.1">
    <property type="nucleotide sequence ID" value="NZ_JBIAQY010000031.1"/>
</dbReference>
<dbReference type="Gene3D" id="3.40.50.720">
    <property type="entry name" value="NAD(P)-binding Rossmann-like Domain"/>
    <property type="match status" value="1"/>
</dbReference>
<dbReference type="PRINTS" id="PR00080">
    <property type="entry name" value="SDRFAMILY"/>
</dbReference>
<sequence>MRFDGRVALVTGAGNGIGESCAKTLAAQGAAVVVSDIDDDAGRRVVSEVISSGGQASYIHAEVSDHADTEALVAHAVETFGGLHLAVNNAGIAHSLKRIHELDPAAFDRAVAVNLRGTFLCMRAELAHFVEHGGGSIVNITSCAGLKNADLMPGYVASKHGVVGLTRNAAVDYALDDIRVNAVAPGTIATPAILSYPDELQQKWASLIPIGRMGRPQEAADLVAFLLSDEASFITGSTYELDGGMMQALPK</sequence>
<name>A0ABW6SEZ0_9NOCA</name>
<keyword evidence="2 3" id="KW-0560">Oxidoreductase</keyword>
<dbReference type="PANTHER" id="PTHR24321">
    <property type="entry name" value="DEHYDROGENASES, SHORT CHAIN"/>
    <property type="match status" value="1"/>
</dbReference>
<dbReference type="GO" id="GO:0016491">
    <property type="term" value="F:oxidoreductase activity"/>
    <property type="evidence" value="ECO:0007669"/>
    <property type="project" value="UniProtKB-KW"/>
</dbReference>
<evidence type="ECO:0000256" key="1">
    <source>
        <dbReference type="ARBA" id="ARBA00006484"/>
    </source>
</evidence>
<dbReference type="InterPro" id="IPR020904">
    <property type="entry name" value="Sc_DH/Rdtase_CS"/>
</dbReference>
<reference evidence="3 4" key="1">
    <citation type="submission" date="2024-10" db="EMBL/GenBank/DDBJ databases">
        <title>The Natural Products Discovery Center: Release of the First 8490 Sequenced Strains for Exploring Actinobacteria Biosynthetic Diversity.</title>
        <authorList>
            <person name="Kalkreuter E."/>
            <person name="Kautsar S.A."/>
            <person name="Yang D."/>
            <person name="Bader C.D."/>
            <person name="Teijaro C.N."/>
            <person name="Fluegel L."/>
            <person name="Davis C.M."/>
            <person name="Simpson J.R."/>
            <person name="Lauterbach L."/>
            <person name="Steele A.D."/>
            <person name="Gui C."/>
            <person name="Meng S."/>
            <person name="Li G."/>
            <person name="Viehrig K."/>
            <person name="Ye F."/>
            <person name="Su P."/>
            <person name="Kiefer A.F."/>
            <person name="Nichols A."/>
            <person name="Cepeda A.J."/>
            <person name="Yan W."/>
            <person name="Fan B."/>
            <person name="Jiang Y."/>
            <person name="Adhikari A."/>
            <person name="Zheng C.-J."/>
            <person name="Schuster L."/>
            <person name="Cowan T.M."/>
            <person name="Smanski M.J."/>
            <person name="Chevrette M.G."/>
            <person name="De Carvalho L.P.S."/>
            <person name="Shen B."/>
        </authorList>
    </citation>
    <scope>NUCLEOTIDE SEQUENCE [LARGE SCALE GENOMIC DNA]</scope>
    <source>
        <strain evidence="3 4">NPDC002593</strain>
    </source>
</reference>
<dbReference type="InterPro" id="IPR036291">
    <property type="entry name" value="NAD(P)-bd_dom_sf"/>
</dbReference>
<dbReference type="PANTHER" id="PTHR24321:SF14">
    <property type="entry name" value="SHORT-CHAIN TYPE DEHYDROGENASE_REDUCTASE BLR2146-RELATED"/>
    <property type="match status" value="1"/>
</dbReference>
<dbReference type="EC" id="1.1.1.-" evidence="3"/>
<dbReference type="CDD" id="cd05233">
    <property type="entry name" value="SDR_c"/>
    <property type="match status" value="1"/>
</dbReference>
<dbReference type="Proteomes" id="UP001601992">
    <property type="component" value="Unassembled WGS sequence"/>
</dbReference>
<keyword evidence="4" id="KW-1185">Reference proteome</keyword>
<dbReference type="NCBIfam" id="NF005559">
    <property type="entry name" value="PRK07231.1"/>
    <property type="match status" value="1"/>
</dbReference>
<dbReference type="Pfam" id="PF13561">
    <property type="entry name" value="adh_short_C2"/>
    <property type="match status" value="1"/>
</dbReference>
<dbReference type="InterPro" id="IPR002347">
    <property type="entry name" value="SDR_fam"/>
</dbReference>
<dbReference type="PROSITE" id="PS00061">
    <property type="entry name" value="ADH_SHORT"/>
    <property type="match status" value="1"/>
</dbReference>
<evidence type="ECO:0000313" key="3">
    <source>
        <dbReference type="EMBL" id="MFF3574809.1"/>
    </source>
</evidence>
<evidence type="ECO:0000256" key="2">
    <source>
        <dbReference type="ARBA" id="ARBA00023002"/>
    </source>
</evidence>
<dbReference type="SUPFAM" id="SSF51735">
    <property type="entry name" value="NAD(P)-binding Rossmann-fold domains"/>
    <property type="match status" value="1"/>
</dbReference>
<organism evidence="3 4">
    <name type="scientific">Nocardia jiangxiensis</name>
    <dbReference type="NCBI Taxonomy" id="282685"/>
    <lineage>
        <taxon>Bacteria</taxon>
        <taxon>Bacillati</taxon>
        <taxon>Actinomycetota</taxon>
        <taxon>Actinomycetes</taxon>
        <taxon>Mycobacteriales</taxon>
        <taxon>Nocardiaceae</taxon>
        <taxon>Nocardia</taxon>
    </lineage>
</organism>
<dbReference type="PRINTS" id="PR00081">
    <property type="entry name" value="GDHRDH"/>
</dbReference>
<protein>
    <submittedName>
        <fullName evidence="3">SDR family NAD(P)-dependent oxidoreductase</fullName>
        <ecNumber evidence="3">1.1.1.-</ecNumber>
    </submittedName>
</protein>
<dbReference type="EMBL" id="JBIAQY010000031">
    <property type="protein sequence ID" value="MFF3574809.1"/>
    <property type="molecule type" value="Genomic_DNA"/>
</dbReference>